<keyword evidence="1" id="KW-0732">Signal</keyword>
<dbReference type="RefSeq" id="WP_244552390.1">
    <property type="nucleotide sequence ID" value="NZ_LT840185.1"/>
</dbReference>
<keyword evidence="3" id="KW-1185">Reference proteome</keyword>
<feature type="chain" id="PRO_5013163339" evidence="1">
    <location>
        <begin position="20"/>
        <end position="138"/>
    </location>
</feature>
<organism evidence="2 3">
    <name type="scientific">Allosphingosinicella indica</name>
    <dbReference type="NCBI Taxonomy" id="941907"/>
    <lineage>
        <taxon>Bacteria</taxon>
        <taxon>Pseudomonadati</taxon>
        <taxon>Pseudomonadota</taxon>
        <taxon>Alphaproteobacteria</taxon>
        <taxon>Sphingomonadales</taxon>
        <taxon>Sphingomonadaceae</taxon>
        <taxon>Allosphingosinicella</taxon>
    </lineage>
</organism>
<sequence length="138" mass="14711">MKALVLAAAMVLGAMPVAAAEVQTAEGDWSNLPELRLAQRRVISPIMVGQIHNLIVLGECSIPGQNKKKLDMTVPFAVQFSPDGALERVVMKPVGCAQAESILGGQVVEMIADGTFKRPKSTVGEGWYKGEISFSSQT</sequence>
<feature type="signal peptide" evidence="1">
    <location>
        <begin position="1"/>
        <end position="19"/>
    </location>
</feature>
<gene>
    <name evidence="2" type="ORF">SAMN06295910_0249</name>
</gene>
<name>A0A1X7FYU2_9SPHN</name>
<dbReference type="EMBL" id="LT840185">
    <property type="protein sequence ID" value="SMF61265.1"/>
    <property type="molecule type" value="Genomic_DNA"/>
</dbReference>
<dbReference type="Proteomes" id="UP000192934">
    <property type="component" value="Chromosome I"/>
</dbReference>
<dbReference type="AlphaFoldDB" id="A0A1X7FYU2"/>
<evidence type="ECO:0000313" key="2">
    <source>
        <dbReference type="EMBL" id="SMF61265.1"/>
    </source>
</evidence>
<proteinExistence type="predicted"/>
<evidence type="ECO:0000313" key="3">
    <source>
        <dbReference type="Proteomes" id="UP000192934"/>
    </source>
</evidence>
<protein>
    <submittedName>
        <fullName evidence="2">Uncharacterized protein</fullName>
    </submittedName>
</protein>
<accession>A0A1X7FYU2</accession>
<reference evidence="3" key="1">
    <citation type="submission" date="2017-04" db="EMBL/GenBank/DDBJ databases">
        <authorList>
            <person name="Varghese N."/>
            <person name="Submissions S."/>
        </authorList>
    </citation>
    <scope>NUCLEOTIDE SEQUENCE [LARGE SCALE GENOMIC DNA]</scope>
    <source>
        <strain evidence="3">Dd16</strain>
    </source>
</reference>
<dbReference type="STRING" id="941907.SAMN06295910_0249"/>
<evidence type="ECO:0000256" key="1">
    <source>
        <dbReference type="SAM" id="SignalP"/>
    </source>
</evidence>